<organism evidence="2 3">
    <name type="scientific">Portunus trituberculatus</name>
    <name type="common">Swimming crab</name>
    <name type="synonym">Neptunus trituberculatus</name>
    <dbReference type="NCBI Taxonomy" id="210409"/>
    <lineage>
        <taxon>Eukaryota</taxon>
        <taxon>Metazoa</taxon>
        <taxon>Ecdysozoa</taxon>
        <taxon>Arthropoda</taxon>
        <taxon>Crustacea</taxon>
        <taxon>Multicrustacea</taxon>
        <taxon>Malacostraca</taxon>
        <taxon>Eumalacostraca</taxon>
        <taxon>Eucarida</taxon>
        <taxon>Decapoda</taxon>
        <taxon>Pleocyemata</taxon>
        <taxon>Brachyura</taxon>
        <taxon>Eubrachyura</taxon>
        <taxon>Portunoidea</taxon>
        <taxon>Portunidae</taxon>
        <taxon>Portuninae</taxon>
        <taxon>Portunus</taxon>
    </lineage>
</organism>
<evidence type="ECO:0000313" key="3">
    <source>
        <dbReference type="Proteomes" id="UP000324222"/>
    </source>
</evidence>
<feature type="compositionally biased region" description="Basic and acidic residues" evidence="1">
    <location>
        <begin position="1"/>
        <end position="20"/>
    </location>
</feature>
<evidence type="ECO:0000313" key="2">
    <source>
        <dbReference type="EMBL" id="MPC83639.1"/>
    </source>
</evidence>
<protein>
    <submittedName>
        <fullName evidence="2">Uncharacterized protein</fullName>
    </submittedName>
</protein>
<feature type="compositionally biased region" description="Basic residues" evidence="1">
    <location>
        <begin position="50"/>
        <end position="61"/>
    </location>
</feature>
<dbReference type="EMBL" id="VSRR010063004">
    <property type="protein sequence ID" value="MPC83639.1"/>
    <property type="molecule type" value="Genomic_DNA"/>
</dbReference>
<reference evidence="2 3" key="1">
    <citation type="submission" date="2019-05" db="EMBL/GenBank/DDBJ databases">
        <title>Another draft genome of Portunus trituberculatus and its Hox gene families provides insights of decapod evolution.</title>
        <authorList>
            <person name="Jeong J.-H."/>
            <person name="Song I."/>
            <person name="Kim S."/>
            <person name="Choi T."/>
            <person name="Kim D."/>
            <person name="Ryu S."/>
            <person name="Kim W."/>
        </authorList>
    </citation>
    <scope>NUCLEOTIDE SEQUENCE [LARGE SCALE GENOMIC DNA]</scope>
    <source>
        <tissue evidence="2">Muscle</tissue>
    </source>
</reference>
<proteinExistence type="predicted"/>
<evidence type="ECO:0000256" key="1">
    <source>
        <dbReference type="SAM" id="MobiDB-lite"/>
    </source>
</evidence>
<comment type="caution">
    <text evidence="2">The sequence shown here is derived from an EMBL/GenBank/DDBJ whole genome shotgun (WGS) entry which is preliminary data.</text>
</comment>
<accession>A0A5B7INM4</accession>
<gene>
    <name evidence="2" type="ORF">E2C01_078353</name>
</gene>
<dbReference type="Proteomes" id="UP000324222">
    <property type="component" value="Unassembled WGS sequence"/>
</dbReference>
<feature type="compositionally biased region" description="Basic and acidic residues" evidence="1">
    <location>
        <begin position="35"/>
        <end position="49"/>
    </location>
</feature>
<feature type="region of interest" description="Disordered" evidence="1">
    <location>
        <begin position="1"/>
        <end position="61"/>
    </location>
</feature>
<dbReference type="AlphaFoldDB" id="A0A5B7INM4"/>
<name>A0A5B7INM4_PORTR</name>
<sequence>MIPEDLRLELIGRGESDIKIPRGKYPANTPRSNRSKGEVEKKAKSEARTRTRTQTRTRRRG</sequence>
<keyword evidence="3" id="KW-1185">Reference proteome</keyword>